<evidence type="ECO:0000313" key="13">
    <source>
        <dbReference type="Proteomes" id="UP000813444"/>
    </source>
</evidence>
<dbReference type="GO" id="GO:0005506">
    <property type="term" value="F:iron ion binding"/>
    <property type="evidence" value="ECO:0007669"/>
    <property type="project" value="InterPro"/>
</dbReference>
<evidence type="ECO:0000256" key="7">
    <source>
        <dbReference type="ARBA" id="ARBA00023004"/>
    </source>
</evidence>
<keyword evidence="7 9" id="KW-0408">Iron</keyword>
<evidence type="ECO:0000256" key="4">
    <source>
        <dbReference type="ARBA" id="ARBA00022617"/>
    </source>
</evidence>
<protein>
    <submittedName>
        <fullName evidence="12">Cytochrome P450</fullName>
    </submittedName>
</protein>
<dbReference type="SUPFAM" id="SSF48264">
    <property type="entry name" value="Cytochrome P450"/>
    <property type="match status" value="1"/>
</dbReference>
<keyword evidence="13" id="KW-1185">Reference proteome</keyword>
<evidence type="ECO:0000256" key="9">
    <source>
        <dbReference type="PIRSR" id="PIRSR602403-1"/>
    </source>
</evidence>
<comment type="caution">
    <text evidence="12">The sequence shown here is derived from an EMBL/GenBank/DDBJ whole genome shotgun (WGS) entry which is preliminary data.</text>
</comment>
<keyword evidence="11" id="KW-1133">Transmembrane helix</keyword>
<evidence type="ECO:0000256" key="10">
    <source>
        <dbReference type="RuleBase" id="RU000461"/>
    </source>
</evidence>
<dbReference type="PANTHER" id="PTHR24305:SF157">
    <property type="entry name" value="N-ACETYLTRYPTOPHAN 6-HYDROXYLASE IVOC-RELATED"/>
    <property type="match status" value="1"/>
</dbReference>
<comment type="similarity">
    <text evidence="3 10">Belongs to the cytochrome P450 family.</text>
</comment>
<dbReference type="GO" id="GO:0020037">
    <property type="term" value="F:heme binding"/>
    <property type="evidence" value="ECO:0007669"/>
    <property type="project" value="InterPro"/>
</dbReference>
<dbReference type="InterPro" id="IPR002403">
    <property type="entry name" value="Cyt_P450_E_grp-IV"/>
</dbReference>
<evidence type="ECO:0000256" key="5">
    <source>
        <dbReference type="ARBA" id="ARBA00022723"/>
    </source>
</evidence>
<accession>A0A8K0S8M0</accession>
<dbReference type="GO" id="GO:0016705">
    <property type="term" value="F:oxidoreductase activity, acting on paired donors, with incorporation or reduction of molecular oxygen"/>
    <property type="evidence" value="ECO:0007669"/>
    <property type="project" value="InterPro"/>
</dbReference>
<dbReference type="Gene3D" id="1.10.630.10">
    <property type="entry name" value="Cytochrome P450"/>
    <property type="match status" value="1"/>
</dbReference>
<sequence length="519" mass="58505">MSNTMIAYSGIVTIYWMLPAVLVGYWTYTAIWRLYLSPLAHIPGPRLAALTSLYEAYYDVWLGGQYAFKIIELHKQYGPILRITPRELHFADPEFYESIYAGYSQTRRTVREEAFTKFIGLDHSVFSTEGHELHRQRRAALQPFFSMANVRRLQPVIQERLEALMKRIEEHRDTQRELNASCMFSALGAEAPDFDAASRIAGLASLKGVHLLKRIPWIFGMLDALPAALVGLMMPKLASFLAQKEAVKEEVSGIIAGNNQGWQDKEHSTIFHSILASKLPQEEKSLVRLSDEAQLVVVAGSHTAAAVLDMITFWLLSQPETLRKLKEELRSIMPSVDDVGTVPLAKLEALPYLIAVIKEGLRIEYGLVTRSQRIDPDNATIFKDKTTGKDWTIPAGTPMSMSPLMVHDNEGLFPNSRTFIAERWLGDQGKGLDRYLVTFSKGSRNCVGQALAYGEMYLALAYIFRRYGGRDVIFDDDVGFLELYETNVKDVEMAADFFMPVAEKGSLGIRLKAYNINQN</sequence>
<dbReference type="PANTHER" id="PTHR24305">
    <property type="entry name" value="CYTOCHROME P450"/>
    <property type="match status" value="1"/>
</dbReference>
<comment type="cofactor">
    <cofactor evidence="1 9">
        <name>heme</name>
        <dbReference type="ChEBI" id="CHEBI:30413"/>
    </cofactor>
</comment>
<name>A0A8K0S8M0_9HYPO</name>
<dbReference type="EMBL" id="JAGPNK010000032">
    <property type="protein sequence ID" value="KAH7303522.1"/>
    <property type="molecule type" value="Genomic_DNA"/>
</dbReference>
<dbReference type="PRINTS" id="PR00465">
    <property type="entry name" value="EP450IV"/>
</dbReference>
<evidence type="ECO:0000256" key="3">
    <source>
        <dbReference type="ARBA" id="ARBA00010617"/>
    </source>
</evidence>
<dbReference type="CDD" id="cd11062">
    <property type="entry name" value="CYP58-like"/>
    <property type="match status" value="1"/>
</dbReference>
<feature type="binding site" description="axial binding residue" evidence="9">
    <location>
        <position position="446"/>
    </location>
    <ligand>
        <name>heme</name>
        <dbReference type="ChEBI" id="CHEBI:30413"/>
    </ligand>
    <ligandPart>
        <name>Fe</name>
        <dbReference type="ChEBI" id="CHEBI:18248"/>
    </ligandPart>
</feature>
<organism evidence="12 13">
    <name type="scientific">Stachybotrys elegans</name>
    <dbReference type="NCBI Taxonomy" id="80388"/>
    <lineage>
        <taxon>Eukaryota</taxon>
        <taxon>Fungi</taxon>
        <taxon>Dikarya</taxon>
        <taxon>Ascomycota</taxon>
        <taxon>Pezizomycotina</taxon>
        <taxon>Sordariomycetes</taxon>
        <taxon>Hypocreomycetidae</taxon>
        <taxon>Hypocreales</taxon>
        <taxon>Stachybotryaceae</taxon>
        <taxon>Stachybotrys</taxon>
    </lineage>
</organism>
<dbReference type="PROSITE" id="PS00086">
    <property type="entry name" value="CYTOCHROME_P450"/>
    <property type="match status" value="1"/>
</dbReference>
<proteinExistence type="inferred from homology"/>
<dbReference type="OrthoDB" id="3945418at2759"/>
<evidence type="ECO:0000313" key="12">
    <source>
        <dbReference type="EMBL" id="KAH7303522.1"/>
    </source>
</evidence>
<evidence type="ECO:0000256" key="6">
    <source>
        <dbReference type="ARBA" id="ARBA00023002"/>
    </source>
</evidence>
<keyword evidence="8 10" id="KW-0503">Monooxygenase</keyword>
<evidence type="ECO:0000256" key="8">
    <source>
        <dbReference type="ARBA" id="ARBA00023033"/>
    </source>
</evidence>
<dbReference type="InterPro" id="IPR017972">
    <property type="entry name" value="Cyt_P450_CS"/>
</dbReference>
<dbReference type="AlphaFoldDB" id="A0A8K0S8M0"/>
<keyword evidence="6 10" id="KW-0560">Oxidoreductase</keyword>
<reference evidence="12" key="1">
    <citation type="journal article" date="2021" name="Nat. Commun.">
        <title>Genetic determinants of endophytism in the Arabidopsis root mycobiome.</title>
        <authorList>
            <person name="Mesny F."/>
            <person name="Miyauchi S."/>
            <person name="Thiergart T."/>
            <person name="Pickel B."/>
            <person name="Atanasova L."/>
            <person name="Karlsson M."/>
            <person name="Huettel B."/>
            <person name="Barry K.W."/>
            <person name="Haridas S."/>
            <person name="Chen C."/>
            <person name="Bauer D."/>
            <person name="Andreopoulos W."/>
            <person name="Pangilinan J."/>
            <person name="LaButti K."/>
            <person name="Riley R."/>
            <person name="Lipzen A."/>
            <person name="Clum A."/>
            <person name="Drula E."/>
            <person name="Henrissat B."/>
            <person name="Kohler A."/>
            <person name="Grigoriev I.V."/>
            <person name="Martin F.M."/>
            <person name="Hacquard S."/>
        </authorList>
    </citation>
    <scope>NUCLEOTIDE SEQUENCE</scope>
    <source>
        <strain evidence="12">MPI-CAGE-CH-0235</strain>
    </source>
</reference>
<comment type="pathway">
    <text evidence="2">Mycotoxin biosynthesis.</text>
</comment>
<keyword evidence="4 9" id="KW-0349">Heme</keyword>
<evidence type="ECO:0000256" key="2">
    <source>
        <dbReference type="ARBA" id="ARBA00004685"/>
    </source>
</evidence>
<dbReference type="InterPro" id="IPR050121">
    <property type="entry name" value="Cytochrome_P450_monoxygenase"/>
</dbReference>
<keyword evidence="5 9" id="KW-0479">Metal-binding</keyword>
<keyword evidence="11" id="KW-0812">Transmembrane</keyword>
<dbReference type="InterPro" id="IPR001128">
    <property type="entry name" value="Cyt_P450"/>
</dbReference>
<evidence type="ECO:0000256" key="1">
    <source>
        <dbReference type="ARBA" id="ARBA00001971"/>
    </source>
</evidence>
<dbReference type="PRINTS" id="PR00385">
    <property type="entry name" value="P450"/>
</dbReference>
<dbReference type="GO" id="GO:0004497">
    <property type="term" value="F:monooxygenase activity"/>
    <property type="evidence" value="ECO:0007669"/>
    <property type="project" value="UniProtKB-KW"/>
</dbReference>
<feature type="transmembrane region" description="Helical" evidence="11">
    <location>
        <begin position="6"/>
        <end position="28"/>
    </location>
</feature>
<evidence type="ECO:0000256" key="11">
    <source>
        <dbReference type="SAM" id="Phobius"/>
    </source>
</evidence>
<dbReference type="InterPro" id="IPR036396">
    <property type="entry name" value="Cyt_P450_sf"/>
</dbReference>
<keyword evidence="11" id="KW-0472">Membrane</keyword>
<dbReference type="Proteomes" id="UP000813444">
    <property type="component" value="Unassembled WGS sequence"/>
</dbReference>
<dbReference type="Pfam" id="PF00067">
    <property type="entry name" value="p450"/>
    <property type="match status" value="1"/>
</dbReference>
<gene>
    <name evidence="12" type="ORF">B0I35DRAFT_498124</name>
</gene>